<proteinExistence type="predicted"/>
<dbReference type="EMBL" id="WUML01000011">
    <property type="protein sequence ID" value="MXO01335.1"/>
    <property type="molecule type" value="Genomic_DNA"/>
</dbReference>
<dbReference type="AlphaFoldDB" id="A0A6N8TFZ7"/>
<reference evidence="1 2" key="1">
    <citation type="submission" date="2019-12" db="EMBL/GenBank/DDBJ databases">
        <title>Shinella granuli gen. nov., sp. nov., and proposal of the reclassification of Zoogloea ramigera ATCC 19623 as Shinella zoogloeoides sp. nov.</title>
        <authorList>
            <person name="Gao J."/>
        </authorList>
    </citation>
    <scope>NUCLEOTIDE SEQUENCE [LARGE SCALE GENOMIC DNA]</scope>
    <source>
        <strain evidence="1 2">DSM 287</strain>
    </source>
</reference>
<name>A0A6N8TFZ7_SHIZO</name>
<evidence type="ECO:0000313" key="1">
    <source>
        <dbReference type="EMBL" id="MXO01335.1"/>
    </source>
</evidence>
<protein>
    <submittedName>
        <fullName evidence="1">Uncharacterized protein</fullName>
    </submittedName>
</protein>
<dbReference type="RefSeq" id="WP_160786716.1">
    <property type="nucleotide sequence ID" value="NZ_CP086610.1"/>
</dbReference>
<organism evidence="1 2">
    <name type="scientific">Shinella zoogloeoides</name>
    <name type="common">Crabtreella saccharophila</name>
    <dbReference type="NCBI Taxonomy" id="352475"/>
    <lineage>
        <taxon>Bacteria</taxon>
        <taxon>Pseudomonadati</taxon>
        <taxon>Pseudomonadota</taxon>
        <taxon>Alphaproteobacteria</taxon>
        <taxon>Hyphomicrobiales</taxon>
        <taxon>Rhizobiaceae</taxon>
        <taxon>Shinella</taxon>
    </lineage>
</organism>
<accession>A0A6N8TFZ7</accession>
<evidence type="ECO:0000313" key="2">
    <source>
        <dbReference type="Proteomes" id="UP000440304"/>
    </source>
</evidence>
<dbReference type="Proteomes" id="UP000440304">
    <property type="component" value="Unassembled WGS sequence"/>
</dbReference>
<sequence>MHAHRQEAQAAAPFHDAMPHGDYAARAMGLVILLQGHAHTLEAGDRTRSRLMQLVSYWKLVLDICHIERERAAYVLPVPMAHDIDGDLIRRLKHNARSIAATLGACTFSDLTGLTLLLPARRTPAIQHLH</sequence>
<gene>
    <name evidence="1" type="ORF">GR156_13535</name>
</gene>
<comment type="caution">
    <text evidence="1">The sequence shown here is derived from an EMBL/GenBank/DDBJ whole genome shotgun (WGS) entry which is preliminary data.</text>
</comment>